<protein>
    <submittedName>
        <fullName evidence="1">Type I-B CRISPR-associated protein Cas7/Csh2</fullName>
    </submittedName>
</protein>
<dbReference type="RefSeq" id="WP_114405112.1">
    <property type="nucleotide sequence ID" value="NZ_QOWE01000004.1"/>
</dbReference>
<reference evidence="1 2" key="1">
    <citation type="submission" date="2018-07" db="EMBL/GenBank/DDBJ databases">
        <title>Genome analysis of Larkinella rosea.</title>
        <authorList>
            <person name="Zhou Z."/>
            <person name="Wang G."/>
        </authorList>
    </citation>
    <scope>NUCLEOTIDE SEQUENCE [LARGE SCALE GENOMIC DNA]</scope>
    <source>
        <strain evidence="2">zzj9</strain>
    </source>
</reference>
<accession>A0A368JVC0</accession>
<dbReference type="InterPro" id="IPR013419">
    <property type="entry name" value="CRISPR-assoc_prot_Cas7/Csh2"/>
</dbReference>
<evidence type="ECO:0000313" key="2">
    <source>
        <dbReference type="Proteomes" id="UP000253383"/>
    </source>
</evidence>
<dbReference type="InterPro" id="IPR006482">
    <property type="entry name" value="Cas7_Csh2/Csh2"/>
</dbReference>
<evidence type="ECO:0000313" key="1">
    <source>
        <dbReference type="EMBL" id="RCR70543.1"/>
    </source>
</evidence>
<proteinExistence type="predicted"/>
<dbReference type="OrthoDB" id="9776792at2"/>
<dbReference type="NCBIfam" id="TIGR02590">
    <property type="entry name" value="cas_Csh2"/>
    <property type="match status" value="1"/>
</dbReference>
<dbReference type="Proteomes" id="UP000253383">
    <property type="component" value="Unassembled WGS sequence"/>
</dbReference>
<dbReference type="AlphaFoldDB" id="A0A368JVC0"/>
<keyword evidence="2" id="KW-1185">Reference proteome</keyword>
<dbReference type="GO" id="GO:0043571">
    <property type="term" value="P:maintenance of CRISPR repeat elements"/>
    <property type="evidence" value="ECO:0007669"/>
    <property type="project" value="InterPro"/>
</dbReference>
<dbReference type="Pfam" id="PF05107">
    <property type="entry name" value="Cas_Cas7"/>
    <property type="match status" value="1"/>
</dbReference>
<organism evidence="1 2">
    <name type="scientific">Larkinella punicea</name>
    <dbReference type="NCBI Taxonomy" id="2315727"/>
    <lineage>
        <taxon>Bacteria</taxon>
        <taxon>Pseudomonadati</taxon>
        <taxon>Bacteroidota</taxon>
        <taxon>Cytophagia</taxon>
        <taxon>Cytophagales</taxon>
        <taxon>Spirosomataceae</taxon>
        <taxon>Larkinella</taxon>
    </lineage>
</organism>
<gene>
    <name evidence="1" type="primary">cas7b</name>
    <name evidence="1" type="ORF">DUE52_06230</name>
</gene>
<sequence length="334" mass="37625">MATTITNNADFLFLYDATQCNPNGDPDQENKPRMDYDTDTNLVTDTRLKRYIRDYLKMTGTEIFVDMEDGRKVSPEQKLEAVVKRALANDETIGELFVENAPMGDALAKIVETEKTPEKIFKKLQDKANRSLSVYLLAQMVKQKFVDIRLFGSAFAVEGFTRAYTGPVQINWGYSLHKVQLMESSSIVTTMNDDSSTFGKDYRVHYSLLAFNGTINKFAAQSTGLTDADIEMFRDAVWQSVPAMPTRSKLNQYPKLYVEITYNDGFFNGNFGDLRNYVKVSPTGQLEEKQIRRFEDLTLDVSALQSLLTENTGEGKSIKSAYIKAATGIKLSAN</sequence>
<dbReference type="EMBL" id="QOWE01000004">
    <property type="protein sequence ID" value="RCR70543.1"/>
    <property type="molecule type" value="Genomic_DNA"/>
</dbReference>
<name>A0A368JVC0_9BACT</name>
<dbReference type="NCBIfam" id="TIGR01595">
    <property type="entry name" value="cas_CT1132"/>
    <property type="match status" value="1"/>
</dbReference>
<comment type="caution">
    <text evidence="1">The sequence shown here is derived from an EMBL/GenBank/DDBJ whole genome shotgun (WGS) entry which is preliminary data.</text>
</comment>